<dbReference type="InterPro" id="IPR029070">
    <property type="entry name" value="Chitinase_insertion_sf"/>
</dbReference>
<accession>A0A8H3ERB6</accession>
<evidence type="ECO:0000256" key="2">
    <source>
        <dbReference type="SAM" id="Phobius"/>
    </source>
</evidence>
<dbReference type="OrthoDB" id="73875at2759"/>
<dbReference type="InterPro" id="IPR017853">
    <property type="entry name" value="GH"/>
</dbReference>
<dbReference type="GO" id="GO:0005975">
    <property type="term" value="P:carbohydrate metabolic process"/>
    <property type="evidence" value="ECO:0007669"/>
    <property type="project" value="InterPro"/>
</dbReference>
<protein>
    <recommendedName>
        <fullName evidence="3">GH18 domain-containing protein</fullName>
    </recommendedName>
</protein>
<gene>
    <name evidence="4" type="ORF">ALECFALPRED_007221</name>
</gene>
<keyword evidence="5" id="KW-1185">Reference proteome</keyword>
<dbReference type="AlphaFoldDB" id="A0A8H3ERB6"/>
<reference evidence="4" key="1">
    <citation type="submission" date="2021-03" db="EMBL/GenBank/DDBJ databases">
        <authorList>
            <person name="Tagirdzhanova G."/>
        </authorList>
    </citation>
    <scope>NUCLEOTIDE SEQUENCE</scope>
</reference>
<dbReference type="PROSITE" id="PS51910">
    <property type="entry name" value="GH18_2"/>
    <property type="match status" value="1"/>
</dbReference>
<proteinExistence type="inferred from homology"/>
<evidence type="ECO:0000313" key="4">
    <source>
        <dbReference type="EMBL" id="CAF9911284.1"/>
    </source>
</evidence>
<comment type="similarity">
    <text evidence="1">Belongs to the glycosyl hydrolase 18 family. Chitinase class V subfamily.</text>
</comment>
<dbReference type="Gene3D" id="3.20.20.80">
    <property type="entry name" value="Glycosidases"/>
    <property type="match status" value="1"/>
</dbReference>
<keyword evidence="2" id="KW-1133">Transmembrane helix</keyword>
<dbReference type="InterPro" id="IPR001223">
    <property type="entry name" value="Glyco_hydro18_cat"/>
</dbReference>
<dbReference type="Proteomes" id="UP000664203">
    <property type="component" value="Unassembled WGS sequence"/>
</dbReference>
<feature type="domain" description="GH18" evidence="3">
    <location>
        <begin position="1"/>
        <end position="60"/>
    </location>
</feature>
<dbReference type="Gene3D" id="3.10.50.10">
    <property type="match status" value="1"/>
</dbReference>
<evidence type="ECO:0000259" key="3">
    <source>
        <dbReference type="PROSITE" id="PS51910"/>
    </source>
</evidence>
<organism evidence="4 5">
    <name type="scientific">Alectoria fallacina</name>
    <dbReference type="NCBI Taxonomy" id="1903189"/>
    <lineage>
        <taxon>Eukaryota</taxon>
        <taxon>Fungi</taxon>
        <taxon>Dikarya</taxon>
        <taxon>Ascomycota</taxon>
        <taxon>Pezizomycotina</taxon>
        <taxon>Lecanoromycetes</taxon>
        <taxon>OSLEUM clade</taxon>
        <taxon>Lecanoromycetidae</taxon>
        <taxon>Lecanorales</taxon>
        <taxon>Lecanorineae</taxon>
        <taxon>Parmeliaceae</taxon>
        <taxon>Alectoria</taxon>
    </lineage>
</organism>
<feature type="transmembrane region" description="Helical" evidence="2">
    <location>
        <begin position="76"/>
        <end position="94"/>
    </location>
</feature>
<evidence type="ECO:0000256" key="1">
    <source>
        <dbReference type="ARBA" id="ARBA00008682"/>
    </source>
</evidence>
<evidence type="ECO:0000313" key="5">
    <source>
        <dbReference type="Proteomes" id="UP000664203"/>
    </source>
</evidence>
<name>A0A8H3ERB6_9LECA</name>
<dbReference type="SUPFAM" id="SSF51445">
    <property type="entry name" value="(Trans)glycosidases"/>
    <property type="match status" value="1"/>
</dbReference>
<keyword evidence="2" id="KW-0472">Membrane</keyword>
<comment type="caution">
    <text evidence="4">The sequence shown here is derived from an EMBL/GenBank/DDBJ whole genome shotgun (WGS) entry which is preliminary data.</text>
</comment>
<keyword evidence="2" id="KW-0812">Transmembrane</keyword>
<sequence length="102" mass="11157">MKQITWEDQWMGYDDVKTITMKKKWASGYCFGGSMVWSVDFDSGLGSDANDPNNDALVTTDGSCGPKNGRNICGDFLAGGVSALAGVLVLNWGLDEYMRKIY</sequence>
<dbReference type="EMBL" id="CAJPDR010000047">
    <property type="protein sequence ID" value="CAF9911284.1"/>
    <property type="molecule type" value="Genomic_DNA"/>
</dbReference>